<dbReference type="Proteomes" id="UP000069906">
    <property type="component" value="Chromosome"/>
</dbReference>
<dbReference type="EMBL" id="CP011564">
    <property type="protein sequence ID" value="ALG81904.1"/>
    <property type="molecule type" value="Genomic_DNA"/>
</dbReference>
<reference evidence="3" key="2">
    <citation type="submission" date="2015-05" db="EMBL/GenBank/DDBJ databases">
        <title>Complete genome sequence of Halanaeroarchaeum sulfurireducens type strain M27-SA2, a sulfate-reducer haloarchaeon from marine anoxic lake Medee.</title>
        <authorList>
            <person name="Messina E."/>
            <person name="Kublanov I.V."/>
            <person name="Toshchakov S."/>
            <person name="Arcadi E."/>
            <person name="La Spada G."/>
            <person name="La Cono V."/>
            <person name="Yakimov M.M."/>
        </authorList>
    </citation>
    <scope>NUCLEOTIDE SEQUENCE [LARGE SCALE GENOMIC DNA]</scope>
    <source>
        <strain evidence="3">M27-SA2</strain>
    </source>
</reference>
<accession>A0A0F7PDU1</accession>
<dbReference type="Proteomes" id="UP000060390">
    <property type="component" value="Chromosome"/>
</dbReference>
<dbReference type="STRING" id="1604004.HLASA_1008"/>
<gene>
    <name evidence="2" type="ORF">HLASA_1008</name>
    <name evidence="1" type="ORF">HLASF_1019</name>
</gene>
<dbReference type="KEGG" id="hsf:HLASA_1008"/>
<dbReference type="GeneID" id="41532909"/>
<dbReference type="InterPro" id="IPR014729">
    <property type="entry name" value="Rossmann-like_a/b/a_fold"/>
</dbReference>
<reference evidence="2 3" key="3">
    <citation type="journal article" date="2016" name="Stand. Genomic Sci.">
        <title>Complete genome sequence of 'Halanaeroarchaeum sulfurireducens' M27-SA2, a sulfur-reducing and acetate-oxidizing haloarchaeon from the deep-sea hypersaline anoxic lake Medee.</title>
        <authorList>
            <person name="Messina E."/>
            <person name="Sorokin D.Y."/>
            <person name="Kublanov I.V."/>
            <person name="Toshchakov S."/>
            <person name="Lopatina A."/>
            <person name="Arcadi E."/>
            <person name="Smedile F."/>
            <person name="La Spada G."/>
            <person name="La Cono V."/>
            <person name="Yakimov M.M."/>
        </authorList>
    </citation>
    <scope>NUCLEOTIDE SEQUENCE [LARGE SCALE GENOMIC DNA]</scope>
    <source>
        <strain evidence="2 3">M27-SA2</strain>
    </source>
</reference>
<dbReference type="RefSeq" id="WP_144426079.1">
    <property type="nucleotide sequence ID" value="NZ_CP008874.1"/>
</dbReference>
<reference evidence="1 4" key="1">
    <citation type="journal article" date="2015" name="ISME J.">
        <title>Elemental sulfur and acetate can support life of a novel strictly anaerobic haloarchaeon.</title>
        <authorList>
            <person name="Sorokin D.Y."/>
            <person name="Kublanov I.V."/>
            <person name="Gavrilov S.N."/>
            <person name="Rojo D."/>
            <person name="Roman P."/>
            <person name="Golyshin P.N."/>
            <person name="Slepak V.Z."/>
            <person name="Smedile F."/>
            <person name="Ferrer M."/>
            <person name="Messina E."/>
            <person name="La Cono V."/>
            <person name="Yakimov M.M."/>
        </authorList>
    </citation>
    <scope>NUCLEOTIDE SEQUENCE [LARGE SCALE GENOMIC DNA]</scope>
    <source>
        <strain evidence="1 4">HSR2</strain>
    </source>
</reference>
<evidence type="ECO:0000313" key="1">
    <source>
        <dbReference type="EMBL" id="AKH97508.1"/>
    </source>
</evidence>
<dbReference type="HOGENOM" id="CLU_559758_0_0_2"/>
<evidence type="ECO:0000313" key="2">
    <source>
        <dbReference type="EMBL" id="ALG81904.1"/>
    </source>
</evidence>
<dbReference type="KEGG" id="hsu:HLASF_1019"/>
<protein>
    <submittedName>
        <fullName evidence="1">Uncharacterized protein</fullName>
    </submittedName>
</protein>
<evidence type="ECO:0000313" key="4">
    <source>
        <dbReference type="Proteomes" id="UP000069906"/>
    </source>
</evidence>
<dbReference type="AlphaFoldDB" id="A0A0F7PDU1"/>
<name>A0A0F7PDU1_9EURY</name>
<sequence>MTSKFYVWRSRHSDKRLVGGLDESIVDKHDHEDLASVIDYGSESRNARAKVGVEVGLDLERLATIFPDRIPDLILDLAEIAAVTFAIDKSVNRAVDVSGNPEIDRVNTRNINIQVPVLSKKLATEEAESIVSEIVSHATRDIIDFDFIHHPPKSPTIIPPSGDQSKQAVSLLSDGIDSTAGVFYNEKRDIDSKYVTLKYTNGVVPTVNEVSNELVIDPHVFRINLNRGGEFTEFSRGFLHFTYGLIAAIASGASKVQSFENGVAARFLILQDGWMTTRTVSPFLIGHFNTFTDRVLDQQIEFTNPFEHLTKTDILNIIPESHTGIVKKTVSCPHSSNYNFADQSNCNICIPCILRTIGILNSHHDIFIDEMGVCNSFTTADFTSFEFPPNGQVHKTFGKAARKNDEANSPSAYLDGMAEIAYFSRLILTEDKATVRSEYPSMYPDEVYEQHKRFAQYFNTAMRELQDRNPTTDAITVDTTRLAPESS</sequence>
<proteinExistence type="predicted"/>
<evidence type="ECO:0000313" key="3">
    <source>
        <dbReference type="Proteomes" id="UP000060390"/>
    </source>
</evidence>
<dbReference type="EMBL" id="CP008874">
    <property type="protein sequence ID" value="AKH97508.1"/>
    <property type="molecule type" value="Genomic_DNA"/>
</dbReference>
<organism evidence="1 4">
    <name type="scientific">Halanaeroarchaeum sulfurireducens</name>
    <dbReference type="NCBI Taxonomy" id="1604004"/>
    <lineage>
        <taxon>Archaea</taxon>
        <taxon>Methanobacteriati</taxon>
        <taxon>Methanobacteriota</taxon>
        <taxon>Stenosarchaea group</taxon>
        <taxon>Halobacteria</taxon>
        <taxon>Halobacteriales</taxon>
        <taxon>Halobacteriaceae</taxon>
        <taxon>Halanaeroarchaeum</taxon>
    </lineage>
</organism>
<keyword evidence="4" id="KW-1185">Reference proteome</keyword>
<dbReference type="Gene3D" id="3.40.50.620">
    <property type="entry name" value="HUPs"/>
    <property type="match status" value="1"/>
</dbReference>
<dbReference type="OrthoDB" id="350321at2157"/>